<evidence type="ECO:0000256" key="4">
    <source>
        <dbReference type="ARBA" id="ARBA00022840"/>
    </source>
</evidence>
<protein>
    <submittedName>
        <fullName evidence="8">Signal transduction histidine kinase</fullName>
    </submittedName>
</protein>
<dbReference type="GO" id="GO:0005524">
    <property type="term" value="F:ATP binding"/>
    <property type="evidence" value="ECO:0007669"/>
    <property type="project" value="UniProtKB-KW"/>
</dbReference>
<name>A0A562QHW3_9BACI</name>
<proteinExistence type="predicted"/>
<keyword evidence="4" id="KW-0067">ATP-binding</keyword>
<keyword evidence="5" id="KW-0902">Two-component regulatory system</keyword>
<dbReference type="Gene3D" id="3.30.565.10">
    <property type="entry name" value="Histidine kinase-like ATPase, C-terminal domain"/>
    <property type="match status" value="2"/>
</dbReference>
<dbReference type="Pfam" id="PF13589">
    <property type="entry name" value="HATPase_c_3"/>
    <property type="match status" value="1"/>
</dbReference>
<accession>A0A562QHW3</accession>
<dbReference type="PANTHER" id="PTHR43065">
    <property type="entry name" value="SENSOR HISTIDINE KINASE"/>
    <property type="match status" value="1"/>
</dbReference>
<dbReference type="InterPro" id="IPR036890">
    <property type="entry name" value="HATPase_C_sf"/>
</dbReference>
<dbReference type="EMBL" id="VLKZ01000005">
    <property type="protein sequence ID" value="TWI56334.1"/>
    <property type="molecule type" value="Genomic_DNA"/>
</dbReference>
<dbReference type="GO" id="GO:0016301">
    <property type="term" value="F:kinase activity"/>
    <property type="evidence" value="ECO:0007669"/>
    <property type="project" value="UniProtKB-KW"/>
</dbReference>
<dbReference type="AlphaFoldDB" id="A0A562QHW3"/>
<keyword evidence="6" id="KW-0175">Coiled coil</keyword>
<evidence type="ECO:0000259" key="7">
    <source>
        <dbReference type="PROSITE" id="PS50109"/>
    </source>
</evidence>
<dbReference type="InterPro" id="IPR003594">
    <property type="entry name" value="HATPase_dom"/>
</dbReference>
<evidence type="ECO:0000256" key="1">
    <source>
        <dbReference type="ARBA" id="ARBA00022679"/>
    </source>
</evidence>
<dbReference type="SMART" id="SM00387">
    <property type="entry name" value="HATPase_c"/>
    <property type="match status" value="1"/>
</dbReference>
<keyword evidence="1" id="KW-0808">Transferase</keyword>
<dbReference type="Proteomes" id="UP000315711">
    <property type="component" value="Unassembled WGS sequence"/>
</dbReference>
<feature type="domain" description="Histidine kinase" evidence="7">
    <location>
        <begin position="553"/>
        <end position="767"/>
    </location>
</feature>
<dbReference type="Pfam" id="PF02518">
    <property type="entry name" value="HATPase_c"/>
    <property type="match status" value="1"/>
</dbReference>
<keyword evidence="2" id="KW-0547">Nucleotide-binding</keyword>
<dbReference type="InterPro" id="IPR005467">
    <property type="entry name" value="His_kinase_dom"/>
</dbReference>
<organism evidence="8 9">
    <name type="scientific">Halalkalibacter nanhaiisediminis</name>
    <dbReference type="NCBI Taxonomy" id="688079"/>
    <lineage>
        <taxon>Bacteria</taxon>
        <taxon>Bacillati</taxon>
        <taxon>Bacillota</taxon>
        <taxon>Bacilli</taxon>
        <taxon>Bacillales</taxon>
        <taxon>Bacillaceae</taxon>
        <taxon>Halalkalibacter</taxon>
    </lineage>
</organism>
<evidence type="ECO:0000256" key="6">
    <source>
        <dbReference type="SAM" id="Coils"/>
    </source>
</evidence>
<dbReference type="GO" id="GO:0000160">
    <property type="term" value="P:phosphorelay signal transduction system"/>
    <property type="evidence" value="ECO:0007669"/>
    <property type="project" value="UniProtKB-KW"/>
</dbReference>
<dbReference type="OrthoDB" id="9816482at2"/>
<keyword evidence="3 8" id="KW-0418">Kinase</keyword>
<reference evidence="8 9" key="1">
    <citation type="journal article" date="2015" name="Stand. Genomic Sci.">
        <title>Genomic Encyclopedia of Bacterial and Archaeal Type Strains, Phase III: the genomes of soil and plant-associated and newly described type strains.</title>
        <authorList>
            <person name="Whitman W.B."/>
            <person name="Woyke T."/>
            <person name="Klenk H.P."/>
            <person name="Zhou Y."/>
            <person name="Lilburn T.G."/>
            <person name="Beck B.J."/>
            <person name="De Vos P."/>
            <person name="Vandamme P."/>
            <person name="Eisen J.A."/>
            <person name="Garrity G."/>
            <person name="Hugenholtz P."/>
            <person name="Kyrpides N.C."/>
        </authorList>
    </citation>
    <scope>NUCLEOTIDE SEQUENCE [LARGE SCALE GENOMIC DNA]</scope>
    <source>
        <strain evidence="8 9">CGMCC 1.10116</strain>
    </source>
</reference>
<evidence type="ECO:0000256" key="2">
    <source>
        <dbReference type="ARBA" id="ARBA00022741"/>
    </source>
</evidence>
<sequence>MDQLKFKISSGLKNLIGKELITDEYIAIFELVKNSFDAHATKVKVVFENIYSEDSQITIIDNGKGMNLDDIENKWLFVAYSAKKDGTEDNDLLDYRDKIQPKRVFAGAKGVGRFSCDRLGKELNLVTLKKEKNAEIESINVNWMDFEKDTLNEFIEIGINHNKLKENKYNIDHGTILEIKGLRDEWNRGKLLKLKKSLEKLINPNQDSNGFSIELIAKDEFEKDKKEKNEWNVVNGSIRNTLFEKLDLKTTHVVTQITKDGSQIVTTLYDRGKYIYKITEKNPYNLSNIDINLFYLNRIAKLNFSNLMGIRSVSYGSVFMYKNGFRIYPYGEEGEDPLNLDRRKAQGHSRHLGTRELIGRIEIQGEENNLIETTSRDGGFIKNNSYHQLVEFFYEKALKILEKYVVTIIKWGEPFDVNGEDEKRPALNPEDVRKEIIEYIKRLSNAKNKVISIEYNNDFLNLIEQSKEKSATNVISNLAKKAFETVDNPEIHKEIEKVGKKFNELLTERKEIELEREKTNEELKIKEKELELTTSQNLFLKSVSTTDTKELISLQHHINHGTVRINRNIDRLKNAIERNATKEELNRYIEVISLENNKISTIAKFVTKANFSLTASAISTDLVEFVSEYIENVYKEYKHLKINNQNLYVNVMNSSKLKNLLKFRPLEIIIIIDNLLNNSLKARASNVNIDWRLAKGNYIEMVYKDDGIGISDDLLDKVLDFGFTTTNGTGLGLYHIDQILQKMNGYLDINNKVENGVEFIVGVKNGA</sequence>
<gene>
    <name evidence="8" type="ORF">IQ10_02228</name>
</gene>
<evidence type="ECO:0000313" key="9">
    <source>
        <dbReference type="Proteomes" id="UP000315711"/>
    </source>
</evidence>
<keyword evidence="9" id="KW-1185">Reference proteome</keyword>
<evidence type="ECO:0000256" key="5">
    <source>
        <dbReference type="ARBA" id="ARBA00023012"/>
    </source>
</evidence>
<evidence type="ECO:0000313" key="8">
    <source>
        <dbReference type="EMBL" id="TWI56334.1"/>
    </source>
</evidence>
<feature type="coiled-coil region" evidence="6">
    <location>
        <begin position="495"/>
        <end position="536"/>
    </location>
</feature>
<comment type="caution">
    <text evidence="8">The sequence shown here is derived from an EMBL/GenBank/DDBJ whole genome shotgun (WGS) entry which is preliminary data.</text>
</comment>
<dbReference type="SUPFAM" id="SSF55874">
    <property type="entry name" value="ATPase domain of HSP90 chaperone/DNA topoisomerase II/histidine kinase"/>
    <property type="match status" value="2"/>
</dbReference>
<dbReference type="PROSITE" id="PS50109">
    <property type="entry name" value="HIS_KIN"/>
    <property type="match status" value="1"/>
</dbReference>
<evidence type="ECO:0000256" key="3">
    <source>
        <dbReference type="ARBA" id="ARBA00022777"/>
    </source>
</evidence>
<dbReference type="RefSeq" id="WP_144450530.1">
    <property type="nucleotide sequence ID" value="NZ_VLKZ01000005.1"/>
</dbReference>